<dbReference type="SUPFAM" id="SSF53474">
    <property type="entry name" value="alpha/beta-Hydrolases"/>
    <property type="match status" value="1"/>
</dbReference>
<dbReference type="InterPro" id="IPR029058">
    <property type="entry name" value="AB_hydrolase_fold"/>
</dbReference>
<gene>
    <name evidence="2" type="ORF">QYE76_008335</name>
</gene>
<evidence type="ECO:0000313" key="3">
    <source>
        <dbReference type="Proteomes" id="UP001231189"/>
    </source>
</evidence>
<dbReference type="AlphaFoldDB" id="A0AAD8VET1"/>
<protein>
    <submittedName>
        <fullName evidence="2">Uncharacterized protein</fullName>
    </submittedName>
</protein>
<dbReference type="EMBL" id="JAUUTY010000230">
    <property type="protein sequence ID" value="KAK1602568.1"/>
    <property type="molecule type" value="Genomic_DNA"/>
</dbReference>
<comment type="caution">
    <text evidence="2">The sequence shown here is derived from an EMBL/GenBank/DDBJ whole genome shotgun (WGS) entry which is preliminary data.</text>
</comment>
<sequence length="112" mass="12544">MSLFSHTELEWVGFLGPIHIWQGMDDRLVPPSATEFVRRMVPGATVHKLLDEGHFSYFCFCDECHRQIFSTLFGTPQGPIDPVPDATPELEEETAAAHEEVADQEQETTGLA</sequence>
<name>A0AAD8VET1_LOLMU</name>
<dbReference type="PANTHER" id="PTHR45763:SF8">
    <property type="entry name" value="ALPHA_BETA-HYDROLASES SUPERFAMILY PROTEIN"/>
    <property type="match status" value="1"/>
</dbReference>
<dbReference type="Gene3D" id="3.40.50.1820">
    <property type="entry name" value="alpha/beta hydrolase"/>
    <property type="match status" value="1"/>
</dbReference>
<proteinExistence type="predicted"/>
<evidence type="ECO:0000313" key="2">
    <source>
        <dbReference type="EMBL" id="KAK1602568.1"/>
    </source>
</evidence>
<accession>A0AAD8VET1</accession>
<dbReference type="Proteomes" id="UP001231189">
    <property type="component" value="Unassembled WGS sequence"/>
</dbReference>
<evidence type="ECO:0000256" key="1">
    <source>
        <dbReference type="SAM" id="MobiDB-lite"/>
    </source>
</evidence>
<reference evidence="2" key="1">
    <citation type="submission" date="2023-07" db="EMBL/GenBank/DDBJ databases">
        <title>A chromosome-level genome assembly of Lolium multiflorum.</title>
        <authorList>
            <person name="Chen Y."/>
            <person name="Copetti D."/>
            <person name="Kolliker R."/>
            <person name="Studer B."/>
        </authorList>
    </citation>
    <scope>NUCLEOTIDE SEQUENCE</scope>
    <source>
        <strain evidence="2">02402/16</strain>
        <tissue evidence="2">Leaf</tissue>
    </source>
</reference>
<keyword evidence="3" id="KW-1185">Reference proteome</keyword>
<dbReference type="PANTHER" id="PTHR45763">
    <property type="entry name" value="HYDROLASE, ALPHA/BETA FOLD FAMILY PROTEIN, EXPRESSED-RELATED"/>
    <property type="match status" value="1"/>
</dbReference>
<feature type="region of interest" description="Disordered" evidence="1">
    <location>
        <begin position="76"/>
        <end position="112"/>
    </location>
</feature>
<organism evidence="2 3">
    <name type="scientific">Lolium multiflorum</name>
    <name type="common">Italian ryegrass</name>
    <name type="synonym">Lolium perenne subsp. multiflorum</name>
    <dbReference type="NCBI Taxonomy" id="4521"/>
    <lineage>
        <taxon>Eukaryota</taxon>
        <taxon>Viridiplantae</taxon>
        <taxon>Streptophyta</taxon>
        <taxon>Embryophyta</taxon>
        <taxon>Tracheophyta</taxon>
        <taxon>Spermatophyta</taxon>
        <taxon>Magnoliopsida</taxon>
        <taxon>Liliopsida</taxon>
        <taxon>Poales</taxon>
        <taxon>Poaceae</taxon>
        <taxon>BOP clade</taxon>
        <taxon>Pooideae</taxon>
        <taxon>Poodae</taxon>
        <taxon>Poeae</taxon>
        <taxon>Poeae Chloroplast Group 2 (Poeae type)</taxon>
        <taxon>Loliodinae</taxon>
        <taxon>Loliinae</taxon>
        <taxon>Lolium</taxon>
    </lineage>
</organism>